<dbReference type="Gene3D" id="3.30.40.10">
    <property type="entry name" value="Zinc/RING finger domain, C3HC4 (zinc finger)"/>
    <property type="match status" value="1"/>
</dbReference>
<evidence type="ECO:0000313" key="4">
    <source>
        <dbReference type="EMBL" id="KAF8408120.1"/>
    </source>
</evidence>
<evidence type="ECO:0000256" key="1">
    <source>
        <dbReference type="PROSITE-ProRule" id="PRU00175"/>
    </source>
</evidence>
<evidence type="ECO:0000313" key="5">
    <source>
        <dbReference type="Proteomes" id="UP000655225"/>
    </source>
</evidence>
<keyword evidence="5" id="KW-1185">Reference proteome</keyword>
<keyword evidence="1" id="KW-0862">Zinc</keyword>
<dbReference type="EMBL" id="JABCRI010000004">
    <property type="protein sequence ID" value="KAF8408120.1"/>
    <property type="molecule type" value="Genomic_DNA"/>
</dbReference>
<sequence length="412" mass="45545">MGTHEPYWRTNTSFSPPLSRGWDHRFHSDGLPYGSHNAVQLYDSSTSSNSKESRSWMRGDHLSNHQHSPSDGAWSHFSSPSNSFQTQQGTPPPRQGVNIDDYMLETTREYVSVPSAFTPSMEGTSAIPYSRGSSSHSDASEYESMVKTHVSSHRNFSGRCSFMSKAIHPLSFPTQTHEREVFGTTTAGNSFNQSTTNENSNTLHSDPKSSGIVTELQSISGFPEFGATTQGETLRWSSASSSIDFTDTTEQLDSGVGPSYNLLEGFKCGLCKRFLTRSSPWSSRRIVRSGDMPVAGVLSCRHVFHAECLEQTTPKTHKHDPPCPQCAKSEGNVLEHVSFSRLRNDLPTLRPFCEDGLSRSRGGRQVGDCVEGTLHAPPRNTMLSLNRSRLKKHLSLKGNLSKELPDKLKRSG</sequence>
<organism evidence="4 5">
    <name type="scientific">Tetracentron sinense</name>
    <name type="common">Spur-leaf</name>
    <dbReference type="NCBI Taxonomy" id="13715"/>
    <lineage>
        <taxon>Eukaryota</taxon>
        <taxon>Viridiplantae</taxon>
        <taxon>Streptophyta</taxon>
        <taxon>Embryophyta</taxon>
        <taxon>Tracheophyta</taxon>
        <taxon>Spermatophyta</taxon>
        <taxon>Magnoliopsida</taxon>
        <taxon>Trochodendrales</taxon>
        <taxon>Trochodendraceae</taxon>
        <taxon>Tetracentron</taxon>
    </lineage>
</organism>
<dbReference type="SUPFAM" id="SSF57850">
    <property type="entry name" value="RING/U-box"/>
    <property type="match status" value="1"/>
</dbReference>
<keyword evidence="1" id="KW-0479">Metal-binding</keyword>
<feature type="region of interest" description="Disordered" evidence="2">
    <location>
        <begin position="42"/>
        <end position="98"/>
    </location>
</feature>
<protein>
    <recommendedName>
        <fullName evidence="3">RING-type domain-containing protein</fullName>
    </recommendedName>
</protein>
<feature type="compositionally biased region" description="Basic and acidic residues" evidence="2">
    <location>
        <begin position="51"/>
        <end position="63"/>
    </location>
</feature>
<dbReference type="PROSITE" id="PS50089">
    <property type="entry name" value="ZF_RING_2"/>
    <property type="match status" value="1"/>
</dbReference>
<gene>
    <name evidence="4" type="ORF">HHK36_007263</name>
</gene>
<evidence type="ECO:0000256" key="2">
    <source>
        <dbReference type="SAM" id="MobiDB-lite"/>
    </source>
</evidence>
<reference evidence="4 5" key="1">
    <citation type="submission" date="2020-04" db="EMBL/GenBank/DDBJ databases">
        <title>Plant Genome Project.</title>
        <authorList>
            <person name="Zhang R.-G."/>
        </authorList>
    </citation>
    <scope>NUCLEOTIDE SEQUENCE [LARGE SCALE GENOMIC DNA]</scope>
    <source>
        <strain evidence="4">YNK0</strain>
        <tissue evidence="4">Leaf</tissue>
    </source>
</reference>
<dbReference type="GO" id="GO:0008270">
    <property type="term" value="F:zinc ion binding"/>
    <property type="evidence" value="ECO:0007669"/>
    <property type="project" value="UniProtKB-KW"/>
</dbReference>
<comment type="caution">
    <text evidence="4">The sequence shown here is derived from an EMBL/GenBank/DDBJ whole genome shotgun (WGS) entry which is preliminary data.</text>
</comment>
<dbReference type="PANTHER" id="PTHR31150">
    <property type="entry name" value="EXPRESSED PROTEIN"/>
    <property type="match status" value="1"/>
</dbReference>
<dbReference type="OMA" id="EGPSKPW"/>
<dbReference type="AlphaFoldDB" id="A0A834ZM69"/>
<feature type="domain" description="RING-type" evidence="3">
    <location>
        <begin position="268"/>
        <end position="326"/>
    </location>
</feature>
<dbReference type="InterPro" id="IPR013083">
    <property type="entry name" value="Znf_RING/FYVE/PHD"/>
</dbReference>
<evidence type="ECO:0000259" key="3">
    <source>
        <dbReference type="PROSITE" id="PS50089"/>
    </source>
</evidence>
<dbReference type="InterPro" id="IPR001841">
    <property type="entry name" value="Znf_RING"/>
</dbReference>
<dbReference type="Proteomes" id="UP000655225">
    <property type="component" value="Unassembled WGS sequence"/>
</dbReference>
<dbReference type="PANTHER" id="PTHR31150:SF23">
    <property type="entry name" value="MANDELONITRILE LYASE-RELATED"/>
    <property type="match status" value="1"/>
</dbReference>
<keyword evidence="1" id="KW-0863">Zinc-finger</keyword>
<name>A0A834ZM69_TETSI</name>
<accession>A0A834ZM69</accession>
<feature type="compositionally biased region" description="Polar residues" evidence="2">
    <location>
        <begin position="185"/>
        <end position="204"/>
    </location>
</feature>
<dbReference type="OrthoDB" id="416496at2759"/>
<feature type="region of interest" description="Disordered" evidence="2">
    <location>
        <begin position="185"/>
        <end position="208"/>
    </location>
</feature>
<proteinExistence type="predicted"/>